<dbReference type="PIRSF" id="PIRSF037834">
    <property type="entry name" value="PA_CoA_Oase3"/>
    <property type="match status" value="1"/>
</dbReference>
<dbReference type="Pfam" id="PF05138">
    <property type="entry name" value="PaaA_PaaC"/>
    <property type="match status" value="1"/>
</dbReference>
<proteinExistence type="predicted"/>
<dbReference type="PANTHER" id="PTHR30458">
    <property type="entry name" value="PHENYLACETIC ACID DEGRADATION PROTEIN PAA"/>
    <property type="match status" value="1"/>
</dbReference>
<dbReference type="InterPro" id="IPR007814">
    <property type="entry name" value="PaaA_PaaC"/>
</dbReference>
<gene>
    <name evidence="1" type="primary">paaC</name>
    <name evidence="1" type="ORF">FM037_08845</name>
</gene>
<dbReference type="Proteomes" id="UP000315947">
    <property type="component" value="Chromosome"/>
</dbReference>
<organism evidence="1 2">
    <name type="scientific">Shewanella psychropiezotolerans</name>
    <dbReference type="NCBI Taxonomy" id="2593655"/>
    <lineage>
        <taxon>Bacteria</taxon>
        <taxon>Pseudomonadati</taxon>
        <taxon>Pseudomonadota</taxon>
        <taxon>Gammaproteobacteria</taxon>
        <taxon>Alteromonadales</taxon>
        <taxon>Shewanellaceae</taxon>
        <taxon>Shewanella</taxon>
    </lineage>
</organism>
<keyword evidence="2" id="KW-1185">Reference proteome</keyword>
<dbReference type="Gene3D" id="1.20.1260.10">
    <property type="match status" value="1"/>
</dbReference>
<accession>A0ABX5WWA0</accession>
<sequence>MNVSAEQQDLIQYAIRLGDDSLILGHRLSEWVSNGPFLEEDIAQGNIALDYIGRARMYYSLAADIHNQCGEMNVKSEDDYAYLRDERQYQNHLINELPRGDFAYTTVRQLIVDLYNVYYLEALKQSSEAQLSAIAHKAAKETSYHSRRSKQWTLRLGDGTAESKLRMQNALDDIWGYTHEMFEQDELEQRLIDRGVAVDCARFKQAWEQDITAIISQSGLKLPEAQWSVRGGREGYHTENLGHILTELQFVHRSIPDARW</sequence>
<dbReference type="SUPFAM" id="SSF47240">
    <property type="entry name" value="Ferritin-like"/>
    <property type="match status" value="1"/>
</dbReference>
<dbReference type="NCBIfam" id="TIGR02158">
    <property type="entry name" value="PA_CoA_Oxy3"/>
    <property type="match status" value="1"/>
</dbReference>
<protein>
    <submittedName>
        <fullName evidence="1">Phenylacetate-CoA oxygenase subunit PaaC</fullName>
    </submittedName>
</protein>
<evidence type="ECO:0000313" key="2">
    <source>
        <dbReference type="Proteomes" id="UP000315947"/>
    </source>
</evidence>
<dbReference type="EMBL" id="CP041614">
    <property type="protein sequence ID" value="QDO83314.1"/>
    <property type="molecule type" value="Genomic_DNA"/>
</dbReference>
<dbReference type="RefSeq" id="WP_144045693.1">
    <property type="nucleotide sequence ID" value="NZ_CP041614.1"/>
</dbReference>
<dbReference type="InterPro" id="IPR011882">
    <property type="entry name" value="PaaC"/>
</dbReference>
<dbReference type="InterPro" id="IPR009078">
    <property type="entry name" value="Ferritin-like_SF"/>
</dbReference>
<dbReference type="PANTHER" id="PTHR30458:SF0">
    <property type="entry name" value="1,2-PHENYLACETYL-COA EPOXIDASE, SUBUNIT C"/>
    <property type="match status" value="1"/>
</dbReference>
<reference evidence="1 2" key="1">
    <citation type="submission" date="2019-07" db="EMBL/GenBank/DDBJ databases">
        <title>Shewanella sp. YLB-06 whole genomic sequence.</title>
        <authorList>
            <person name="Yu L."/>
        </authorList>
    </citation>
    <scope>NUCLEOTIDE SEQUENCE [LARGE SCALE GENOMIC DNA]</scope>
    <source>
        <strain evidence="1 2">YLB-06</strain>
    </source>
</reference>
<evidence type="ECO:0000313" key="1">
    <source>
        <dbReference type="EMBL" id="QDO83314.1"/>
    </source>
</evidence>
<dbReference type="InterPro" id="IPR012347">
    <property type="entry name" value="Ferritin-like"/>
</dbReference>
<name>A0ABX5WWA0_9GAMM</name>
<dbReference type="InterPro" id="IPR052703">
    <property type="entry name" value="Aromatic_CoA_ox/epox"/>
</dbReference>